<organism evidence="2 3">
    <name type="scientific">Peronospora matthiolae</name>
    <dbReference type="NCBI Taxonomy" id="2874970"/>
    <lineage>
        <taxon>Eukaryota</taxon>
        <taxon>Sar</taxon>
        <taxon>Stramenopiles</taxon>
        <taxon>Oomycota</taxon>
        <taxon>Peronosporomycetes</taxon>
        <taxon>Peronosporales</taxon>
        <taxon>Peronosporaceae</taxon>
        <taxon>Peronospora</taxon>
    </lineage>
</organism>
<reference evidence="2" key="1">
    <citation type="submission" date="2024-01" db="EMBL/GenBank/DDBJ databases">
        <authorList>
            <person name="Webb A."/>
        </authorList>
    </citation>
    <scope>NUCLEOTIDE SEQUENCE</scope>
    <source>
        <strain evidence="2">Pm1</strain>
    </source>
</reference>
<feature type="region of interest" description="Disordered" evidence="1">
    <location>
        <begin position="384"/>
        <end position="435"/>
    </location>
</feature>
<protein>
    <recommendedName>
        <fullName evidence="4">FYVE-type domain-containing protein</fullName>
    </recommendedName>
</protein>
<feature type="compositionally biased region" description="Basic and acidic residues" evidence="1">
    <location>
        <begin position="463"/>
        <end position="474"/>
    </location>
</feature>
<dbReference type="EMBL" id="CAKLBY020000227">
    <property type="protein sequence ID" value="CAK7937666.1"/>
    <property type="molecule type" value="Genomic_DNA"/>
</dbReference>
<dbReference type="InterPro" id="IPR052727">
    <property type="entry name" value="Rab4/Rab5_effector"/>
</dbReference>
<dbReference type="Proteomes" id="UP001162060">
    <property type="component" value="Unassembled WGS sequence"/>
</dbReference>
<comment type="caution">
    <text evidence="2">The sequence shown here is derived from an EMBL/GenBank/DDBJ whole genome shotgun (WGS) entry which is preliminary data.</text>
</comment>
<proteinExistence type="predicted"/>
<evidence type="ECO:0008006" key="4">
    <source>
        <dbReference type="Google" id="ProtNLM"/>
    </source>
</evidence>
<evidence type="ECO:0000313" key="2">
    <source>
        <dbReference type="EMBL" id="CAK7937666.1"/>
    </source>
</evidence>
<name>A0AAV1USX9_9STRA</name>
<sequence>MSHRFPIQSLPPLQVSELEHKACKELMQKLLTHTIREFDFHSYHNSGIVDTRRWKPQTHRDDIELYRERKVGVTGGSVFNAARRCRLDLPLFASTVEILASPTMLLTGFDHGRVEDAMSAVVTESQHDFALAVKFKHQDVADCAILKTLEPPSQDEPYHYLGFKFFVRKSPTEGHLLKHRHSVYLEYSGLTHSSKGEQLGFHLMHSVELAQFTDLNDYNSIRALQSTRYLYRQKSANLVDVFMLGNMDISGRVLKPLATMFTVDIFFGVTRLLELAEVRRLSQMALKQRTFGKHPASLGASAACHVCALSGSKRRLMHCQLCAQAVCKKCTIPKRVFQSDAFGILGDFIKVAACQRCVRQANTGTFTSPHERVLHTPVKDLKFTFHQPKPRGKGISSDSAELKTSKREPGKRRQTFPSESCLMPDPARNGGSSLPVTSLLSQLDEEELDIPDSFLERRQRTMKEARYSDQRDYPANDPVRTRAWNPSQADGRFMYNLLPPKVQQQQPSGKTFEVPTNVSAGQRSMMTRLFELSKIAEDTSATARLNGIYCEQYWRDELEPEVETGRSQARRTQC</sequence>
<dbReference type="PANTHER" id="PTHR13510">
    <property type="entry name" value="FYVE-FINGER-CONTAINING RAB5 EFFECTOR PROTEIN RABENOSYN-5-RELATED"/>
    <property type="match status" value="1"/>
</dbReference>
<feature type="region of interest" description="Disordered" evidence="1">
    <location>
        <begin position="463"/>
        <end position="483"/>
    </location>
</feature>
<evidence type="ECO:0000256" key="1">
    <source>
        <dbReference type="SAM" id="MobiDB-lite"/>
    </source>
</evidence>
<accession>A0AAV1USX9</accession>
<gene>
    <name evidence="2" type="ORF">PM001_LOCUS22816</name>
</gene>
<dbReference type="PANTHER" id="PTHR13510:SF44">
    <property type="entry name" value="RABENOSYN-5"/>
    <property type="match status" value="1"/>
</dbReference>
<evidence type="ECO:0000313" key="3">
    <source>
        <dbReference type="Proteomes" id="UP001162060"/>
    </source>
</evidence>
<dbReference type="AlphaFoldDB" id="A0AAV1USX9"/>